<accession>A0AAN6ZY29</accession>
<keyword evidence="2" id="KW-0732">Signal</keyword>
<dbReference type="EMBL" id="MU856894">
    <property type="protein sequence ID" value="KAK4155122.1"/>
    <property type="molecule type" value="Genomic_DNA"/>
</dbReference>
<reference evidence="3" key="1">
    <citation type="journal article" date="2023" name="Mol. Phylogenet. Evol.">
        <title>Genome-scale phylogeny and comparative genomics of the fungal order Sordariales.</title>
        <authorList>
            <person name="Hensen N."/>
            <person name="Bonometti L."/>
            <person name="Westerberg I."/>
            <person name="Brannstrom I.O."/>
            <person name="Guillou S."/>
            <person name="Cros-Aarteil S."/>
            <person name="Calhoun S."/>
            <person name="Haridas S."/>
            <person name="Kuo A."/>
            <person name="Mondo S."/>
            <person name="Pangilinan J."/>
            <person name="Riley R."/>
            <person name="LaButti K."/>
            <person name="Andreopoulos B."/>
            <person name="Lipzen A."/>
            <person name="Chen C."/>
            <person name="Yan M."/>
            <person name="Daum C."/>
            <person name="Ng V."/>
            <person name="Clum A."/>
            <person name="Steindorff A."/>
            <person name="Ohm R.A."/>
            <person name="Martin F."/>
            <person name="Silar P."/>
            <person name="Natvig D.O."/>
            <person name="Lalanne C."/>
            <person name="Gautier V."/>
            <person name="Ament-Velasquez S.L."/>
            <person name="Kruys A."/>
            <person name="Hutchinson M.I."/>
            <person name="Powell A.J."/>
            <person name="Barry K."/>
            <person name="Miller A.N."/>
            <person name="Grigoriev I.V."/>
            <person name="Debuchy R."/>
            <person name="Gladieux P."/>
            <person name="Hiltunen Thoren M."/>
            <person name="Johannesson H."/>
        </authorList>
    </citation>
    <scope>NUCLEOTIDE SEQUENCE</scope>
    <source>
        <strain evidence="3">CBS 538.74</strain>
    </source>
</reference>
<evidence type="ECO:0000256" key="2">
    <source>
        <dbReference type="SAM" id="SignalP"/>
    </source>
</evidence>
<keyword evidence="4" id="KW-1185">Reference proteome</keyword>
<organism evidence="3 4">
    <name type="scientific">Chaetomidium leptoderma</name>
    <dbReference type="NCBI Taxonomy" id="669021"/>
    <lineage>
        <taxon>Eukaryota</taxon>
        <taxon>Fungi</taxon>
        <taxon>Dikarya</taxon>
        <taxon>Ascomycota</taxon>
        <taxon>Pezizomycotina</taxon>
        <taxon>Sordariomycetes</taxon>
        <taxon>Sordariomycetidae</taxon>
        <taxon>Sordariales</taxon>
        <taxon>Chaetomiaceae</taxon>
        <taxon>Chaetomidium</taxon>
    </lineage>
</organism>
<evidence type="ECO:0000313" key="4">
    <source>
        <dbReference type="Proteomes" id="UP001302745"/>
    </source>
</evidence>
<feature type="non-terminal residue" evidence="3">
    <location>
        <position position="105"/>
    </location>
</feature>
<dbReference type="AlphaFoldDB" id="A0AAN6ZY29"/>
<feature type="signal peptide" evidence="2">
    <location>
        <begin position="1"/>
        <end position="17"/>
    </location>
</feature>
<name>A0AAN6ZY29_9PEZI</name>
<evidence type="ECO:0000256" key="1">
    <source>
        <dbReference type="SAM" id="MobiDB-lite"/>
    </source>
</evidence>
<sequence>MKTTAVALGALVAHAAAHGGEHEGEEHPTFSLGHPTVGLPFPTWSPGGPPHPSKWTTSTVYTTSVQTITSCAPAWTNCPAHSTVLTTVTIPISTTVCPVTETPPP</sequence>
<reference evidence="3" key="2">
    <citation type="submission" date="2023-05" db="EMBL/GenBank/DDBJ databases">
        <authorList>
            <consortium name="Lawrence Berkeley National Laboratory"/>
            <person name="Steindorff A."/>
            <person name="Hensen N."/>
            <person name="Bonometti L."/>
            <person name="Westerberg I."/>
            <person name="Brannstrom I.O."/>
            <person name="Guillou S."/>
            <person name="Cros-Aarteil S."/>
            <person name="Calhoun S."/>
            <person name="Haridas S."/>
            <person name="Kuo A."/>
            <person name="Mondo S."/>
            <person name="Pangilinan J."/>
            <person name="Riley R."/>
            <person name="Labutti K."/>
            <person name="Andreopoulos B."/>
            <person name="Lipzen A."/>
            <person name="Chen C."/>
            <person name="Yanf M."/>
            <person name="Daum C."/>
            <person name="Ng V."/>
            <person name="Clum A."/>
            <person name="Ohm R."/>
            <person name="Martin F."/>
            <person name="Silar P."/>
            <person name="Natvig D."/>
            <person name="Lalanne C."/>
            <person name="Gautier V."/>
            <person name="Ament-Velasquez S.L."/>
            <person name="Kruys A."/>
            <person name="Hutchinson M.I."/>
            <person name="Powell A.J."/>
            <person name="Barry K."/>
            <person name="Miller A.N."/>
            <person name="Grigoriev I.V."/>
            <person name="Debuchy R."/>
            <person name="Gladieux P."/>
            <person name="Thoren M.H."/>
            <person name="Johannesson H."/>
        </authorList>
    </citation>
    <scope>NUCLEOTIDE SEQUENCE</scope>
    <source>
        <strain evidence="3">CBS 538.74</strain>
    </source>
</reference>
<proteinExistence type="predicted"/>
<feature type="chain" id="PRO_5042930844" evidence="2">
    <location>
        <begin position="18"/>
        <end position="105"/>
    </location>
</feature>
<evidence type="ECO:0000313" key="3">
    <source>
        <dbReference type="EMBL" id="KAK4155122.1"/>
    </source>
</evidence>
<protein>
    <submittedName>
        <fullName evidence="3">Uncharacterized protein</fullName>
    </submittedName>
</protein>
<gene>
    <name evidence="3" type="ORF">C8A00DRAFT_32015</name>
</gene>
<comment type="caution">
    <text evidence="3">The sequence shown here is derived from an EMBL/GenBank/DDBJ whole genome shotgun (WGS) entry which is preliminary data.</text>
</comment>
<feature type="region of interest" description="Disordered" evidence="1">
    <location>
        <begin position="17"/>
        <end position="36"/>
    </location>
</feature>
<feature type="compositionally biased region" description="Basic and acidic residues" evidence="1">
    <location>
        <begin position="19"/>
        <end position="28"/>
    </location>
</feature>
<dbReference type="Proteomes" id="UP001302745">
    <property type="component" value="Unassembled WGS sequence"/>
</dbReference>